<dbReference type="Proteomes" id="UP000250235">
    <property type="component" value="Unassembled WGS sequence"/>
</dbReference>
<sequence length="62" mass="6708">MVESPIVRLIRSTKVSKFLCCLALESTENCHERNLLAKMAGMGSSGGRQWRRRLATATAGGG</sequence>
<evidence type="ECO:0000256" key="1">
    <source>
        <dbReference type="SAM" id="MobiDB-lite"/>
    </source>
</evidence>
<evidence type="ECO:0000313" key="2">
    <source>
        <dbReference type="EMBL" id="KZV18687.1"/>
    </source>
</evidence>
<proteinExistence type="predicted"/>
<dbReference type="EMBL" id="KV017251">
    <property type="protein sequence ID" value="KZV18687.1"/>
    <property type="molecule type" value="Genomic_DNA"/>
</dbReference>
<reference evidence="2 3" key="1">
    <citation type="journal article" date="2015" name="Proc. Natl. Acad. Sci. U.S.A.">
        <title>The resurrection genome of Boea hygrometrica: A blueprint for survival of dehydration.</title>
        <authorList>
            <person name="Xiao L."/>
            <person name="Yang G."/>
            <person name="Zhang L."/>
            <person name="Yang X."/>
            <person name="Zhao S."/>
            <person name="Ji Z."/>
            <person name="Zhou Q."/>
            <person name="Hu M."/>
            <person name="Wang Y."/>
            <person name="Chen M."/>
            <person name="Xu Y."/>
            <person name="Jin H."/>
            <person name="Xiao X."/>
            <person name="Hu G."/>
            <person name="Bao F."/>
            <person name="Hu Y."/>
            <person name="Wan P."/>
            <person name="Li L."/>
            <person name="Deng X."/>
            <person name="Kuang T."/>
            <person name="Xiang C."/>
            <person name="Zhu J.K."/>
            <person name="Oliver M.J."/>
            <person name="He Y."/>
        </authorList>
    </citation>
    <scope>NUCLEOTIDE SEQUENCE [LARGE SCALE GENOMIC DNA]</scope>
    <source>
        <strain evidence="3">cv. XS01</strain>
    </source>
</reference>
<organism evidence="2 3">
    <name type="scientific">Dorcoceras hygrometricum</name>
    <dbReference type="NCBI Taxonomy" id="472368"/>
    <lineage>
        <taxon>Eukaryota</taxon>
        <taxon>Viridiplantae</taxon>
        <taxon>Streptophyta</taxon>
        <taxon>Embryophyta</taxon>
        <taxon>Tracheophyta</taxon>
        <taxon>Spermatophyta</taxon>
        <taxon>Magnoliopsida</taxon>
        <taxon>eudicotyledons</taxon>
        <taxon>Gunneridae</taxon>
        <taxon>Pentapetalae</taxon>
        <taxon>asterids</taxon>
        <taxon>lamiids</taxon>
        <taxon>Lamiales</taxon>
        <taxon>Gesneriaceae</taxon>
        <taxon>Didymocarpoideae</taxon>
        <taxon>Trichosporeae</taxon>
        <taxon>Loxocarpinae</taxon>
        <taxon>Dorcoceras</taxon>
    </lineage>
</organism>
<name>A0A2Z7ACB5_9LAMI</name>
<dbReference type="AlphaFoldDB" id="A0A2Z7ACB5"/>
<protein>
    <submittedName>
        <fullName evidence="2">Uncharacterized protein</fullName>
    </submittedName>
</protein>
<feature type="region of interest" description="Disordered" evidence="1">
    <location>
        <begin position="41"/>
        <end position="62"/>
    </location>
</feature>
<keyword evidence="3" id="KW-1185">Reference proteome</keyword>
<evidence type="ECO:0000313" key="3">
    <source>
        <dbReference type="Proteomes" id="UP000250235"/>
    </source>
</evidence>
<gene>
    <name evidence="2" type="ORF">F511_05760</name>
</gene>
<accession>A0A2Z7ACB5</accession>